<name>A0ABM1MBI3_NICVS</name>
<proteinExistence type="inferred from homology"/>
<dbReference type="Gene3D" id="1.20.120.900">
    <property type="entry name" value="Pex19, mPTS binding domain"/>
    <property type="match status" value="1"/>
</dbReference>
<feature type="compositionally biased region" description="Basic and acidic residues" evidence="3">
    <location>
        <begin position="30"/>
        <end position="48"/>
    </location>
</feature>
<accession>A0ABM1MBI3</accession>
<reference evidence="5" key="1">
    <citation type="submission" date="2025-08" db="UniProtKB">
        <authorList>
            <consortium name="RefSeq"/>
        </authorList>
    </citation>
    <scope>IDENTIFICATION</scope>
    <source>
        <tissue evidence="5">Whole Larva</tissue>
    </source>
</reference>
<protein>
    <recommendedName>
        <fullName evidence="2">Peroxin-19</fullName>
    </recommendedName>
</protein>
<dbReference type="GeneID" id="108559233"/>
<keyword evidence="4" id="KW-1185">Reference proteome</keyword>
<feature type="region of interest" description="Disordered" evidence="3">
    <location>
        <begin position="1"/>
        <end position="56"/>
    </location>
</feature>
<dbReference type="RefSeq" id="XP_017771933.1">
    <property type="nucleotide sequence ID" value="XM_017916444.1"/>
</dbReference>
<evidence type="ECO:0000256" key="1">
    <source>
        <dbReference type="ARBA" id="ARBA00006326"/>
    </source>
</evidence>
<evidence type="ECO:0000313" key="4">
    <source>
        <dbReference type="Proteomes" id="UP000695000"/>
    </source>
</evidence>
<evidence type="ECO:0000256" key="2">
    <source>
        <dbReference type="ARBA" id="ARBA00029688"/>
    </source>
</evidence>
<comment type="similarity">
    <text evidence="1">Belongs to the peroxin-19 family.</text>
</comment>
<dbReference type="PANTHER" id="PTHR12774">
    <property type="entry name" value="PEROXISOMAL BIOGENESIS FACTOR 19"/>
    <property type="match status" value="1"/>
</dbReference>
<organism evidence="4 5">
    <name type="scientific">Nicrophorus vespilloides</name>
    <name type="common">Boreal carrion beetle</name>
    <dbReference type="NCBI Taxonomy" id="110193"/>
    <lineage>
        <taxon>Eukaryota</taxon>
        <taxon>Metazoa</taxon>
        <taxon>Ecdysozoa</taxon>
        <taxon>Arthropoda</taxon>
        <taxon>Hexapoda</taxon>
        <taxon>Insecta</taxon>
        <taxon>Pterygota</taxon>
        <taxon>Neoptera</taxon>
        <taxon>Endopterygota</taxon>
        <taxon>Coleoptera</taxon>
        <taxon>Polyphaga</taxon>
        <taxon>Staphyliniformia</taxon>
        <taxon>Silphidae</taxon>
        <taxon>Nicrophorinae</taxon>
        <taxon>Nicrophorus</taxon>
    </lineage>
</organism>
<dbReference type="PANTHER" id="PTHR12774:SF2">
    <property type="entry name" value="PEROXISOMAL BIOGENESIS FACTOR 19"/>
    <property type="match status" value="1"/>
</dbReference>
<evidence type="ECO:0000256" key="3">
    <source>
        <dbReference type="SAM" id="MobiDB-lite"/>
    </source>
</evidence>
<dbReference type="Proteomes" id="UP000695000">
    <property type="component" value="Unplaced"/>
</dbReference>
<dbReference type="InterPro" id="IPR038322">
    <property type="entry name" value="Pex19_C_sf"/>
</dbReference>
<feature type="compositionally biased region" description="Basic and acidic residues" evidence="3">
    <location>
        <begin position="1"/>
        <end position="14"/>
    </location>
</feature>
<dbReference type="Pfam" id="PF04614">
    <property type="entry name" value="Pex19"/>
    <property type="match status" value="1"/>
</dbReference>
<sequence>MSDQAKQEEKKPAETDAELSELLDSALADFSKKPEEKAEKSDEAKAEEVEGQEWSEDFIKQASEQFESNIAALLGSGNGEQAVTPEQIQDSFQRMAEAAQSAFSNPGIGEPVTNDFASAISQTLQGLSQGAENLQNPLPDSAIMEMFSGMADGGGSQNAFLPFMQGMMQSLLSKEVLYPSLMDILEKYPVWLAENDGTLSEEDKTRYKKQQELMQSVCDELEPESNDDSIEVKKARFDKVLALMQTLQDYGQPPADIVVNGPAIPGMDQQGNMDQCSLM</sequence>
<gene>
    <name evidence="5" type="primary">LOC108559233</name>
</gene>
<evidence type="ECO:0000313" key="5">
    <source>
        <dbReference type="RefSeq" id="XP_017771933.1"/>
    </source>
</evidence>
<dbReference type="InterPro" id="IPR006708">
    <property type="entry name" value="Pex19"/>
</dbReference>